<dbReference type="Ensembl" id="ENSOMYT00000032084.2">
    <property type="protein sequence ID" value="ENSOMYP00000029408.2"/>
    <property type="gene ID" value="ENSOMYG00000013764.2"/>
</dbReference>
<dbReference type="InterPro" id="IPR009852">
    <property type="entry name" value="CENPJ_C_dom"/>
</dbReference>
<name>A0A8C7PYC9_ONCMY</name>
<reference evidence="3" key="3">
    <citation type="submission" date="2025-09" db="UniProtKB">
        <authorList>
            <consortium name="Ensembl"/>
        </authorList>
    </citation>
    <scope>IDENTIFICATION</scope>
</reference>
<dbReference type="GO" id="GO:0005814">
    <property type="term" value="C:centriole"/>
    <property type="evidence" value="ECO:0007669"/>
    <property type="project" value="TreeGrafter"/>
</dbReference>
<dbReference type="AlphaFoldDB" id="A0A8C7PYC9"/>
<dbReference type="GO" id="GO:0061511">
    <property type="term" value="P:centriole elongation"/>
    <property type="evidence" value="ECO:0007669"/>
    <property type="project" value="TreeGrafter"/>
</dbReference>
<proteinExistence type="inferred from homology"/>
<keyword evidence="4" id="KW-1185">Reference proteome</keyword>
<feature type="domain" description="Centromere protein J C-terminal" evidence="2">
    <location>
        <begin position="67"/>
        <end position="94"/>
    </location>
</feature>
<reference evidence="3" key="1">
    <citation type="submission" date="2020-07" db="EMBL/GenBank/DDBJ databases">
        <title>A long reads based de novo assembly of the rainbow trout Arlee double haploid line genome.</title>
        <authorList>
            <person name="Gao G."/>
            <person name="Palti Y."/>
        </authorList>
    </citation>
    <scope>NUCLEOTIDE SEQUENCE [LARGE SCALE GENOMIC DNA]</scope>
</reference>
<dbReference type="Proteomes" id="UP000694395">
    <property type="component" value="Chromosome 3"/>
</dbReference>
<dbReference type="InterPro" id="IPR026581">
    <property type="entry name" value="TCP10L/CENPJ"/>
</dbReference>
<protein>
    <recommendedName>
        <fullName evidence="2">Centromere protein J C-terminal domain-containing protein</fullName>
    </recommendedName>
</protein>
<dbReference type="GO" id="GO:0005813">
    <property type="term" value="C:centrosome"/>
    <property type="evidence" value="ECO:0007669"/>
    <property type="project" value="TreeGrafter"/>
</dbReference>
<evidence type="ECO:0000256" key="1">
    <source>
        <dbReference type="ARBA" id="ARBA00005627"/>
    </source>
</evidence>
<dbReference type="GeneTree" id="ENSGT00530000063927"/>
<evidence type="ECO:0000259" key="2">
    <source>
        <dbReference type="Pfam" id="PF07202"/>
    </source>
</evidence>
<feature type="domain" description="Centromere protein J C-terminal" evidence="2">
    <location>
        <begin position="2"/>
        <end position="22"/>
    </location>
</feature>
<reference evidence="3" key="2">
    <citation type="submission" date="2025-08" db="UniProtKB">
        <authorList>
            <consortium name="Ensembl"/>
        </authorList>
    </citation>
    <scope>IDENTIFICATION</scope>
</reference>
<sequence>MERVLACGERLIIFPNGTRKEVLADGLTANVTFFNRDIKQVMADQSVIYYYADAQTPHTTYPDGIEHFPDGRKEITYPDQTVKNLYPDGTEEFHTYLSTFSTLTCIWKGKSQKEVHTADYKRREYPDGRQETRYTTGRQRCHGQQALGLNHLCFEKFSLMSIYFT</sequence>
<organism evidence="3 4">
    <name type="scientific">Oncorhynchus mykiss</name>
    <name type="common">Rainbow trout</name>
    <name type="synonym">Salmo gairdneri</name>
    <dbReference type="NCBI Taxonomy" id="8022"/>
    <lineage>
        <taxon>Eukaryota</taxon>
        <taxon>Metazoa</taxon>
        <taxon>Chordata</taxon>
        <taxon>Craniata</taxon>
        <taxon>Vertebrata</taxon>
        <taxon>Euteleostomi</taxon>
        <taxon>Actinopterygii</taxon>
        <taxon>Neopterygii</taxon>
        <taxon>Teleostei</taxon>
        <taxon>Protacanthopterygii</taxon>
        <taxon>Salmoniformes</taxon>
        <taxon>Salmonidae</taxon>
        <taxon>Salmoninae</taxon>
        <taxon>Oncorhynchus</taxon>
    </lineage>
</organism>
<dbReference type="InterPro" id="IPR047002">
    <property type="entry name" value="Tcp10_C_sf"/>
</dbReference>
<evidence type="ECO:0000313" key="3">
    <source>
        <dbReference type="Ensembl" id="ENSOMYP00000029408.2"/>
    </source>
</evidence>
<comment type="similarity">
    <text evidence="1">Belongs to the TCP10 family.</text>
</comment>
<evidence type="ECO:0000313" key="4">
    <source>
        <dbReference type="Proteomes" id="UP000694395"/>
    </source>
</evidence>
<dbReference type="Pfam" id="PF07202">
    <property type="entry name" value="Tcp10_C"/>
    <property type="match status" value="2"/>
</dbReference>
<accession>A0A8C7PYC9</accession>
<dbReference type="PANTHER" id="PTHR10331:SF27">
    <property type="entry name" value="CENTROMERE PROTEIN J"/>
    <property type="match status" value="1"/>
</dbReference>
<dbReference type="PANTHER" id="PTHR10331">
    <property type="entry name" value="T COMPLEX PROTEIN 10"/>
    <property type="match status" value="1"/>
</dbReference>
<dbReference type="Gene3D" id="2.60.450.20">
    <property type="match status" value="1"/>
</dbReference>
<dbReference type="GO" id="GO:0060271">
    <property type="term" value="P:cilium assembly"/>
    <property type="evidence" value="ECO:0007669"/>
    <property type="project" value="TreeGrafter"/>
</dbReference>
<dbReference type="GO" id="GO:0015631">
    <property type="term" value="F:tubulin binding"/>
    <property type="evidence" value="ECO:0007669"/>
    <property type="project" value="TreeGrafter"/>
</dbReference>